<evidence type="ECO:0000313" key="1">
    <source>
        <dbReference type="EMBL" id="TFK19381.1"/>
    </source>
</evidence>
<keyword evidence="2" id="KW-1185">Reference proteome</keyword>
<proteinExistence type="predicted"/>
<evidence type="ECO:0000313" key="2">
    <source>
        <dbReference type="Proteomes" id="UP000307440"/>
    </source>
</evidence>
<accession>A0A5C3KGW4</accession>
<gene>
    <name evidence="1" type="ORF">FA15DRAFT_659937</name>
</gene>
<reference evidence="1 2" key="1">
    <citation type="journal article" date="2019" name="Nat. Ecol. Evol.">
        <title>Megaphylogeny resolves global patterns of mushroom evolution.</title>
        <authorList>
            <person name="Varga T."/>
            <person name="Krizsan K."/>
            <person name="Foldi C."/>
            <person name="Dima B."/>
            <person name="Sanchez-Garcia M."/>
            <person name="Sanchez-Ramirez S."/>
            <person name="Szollosi G.J."/>
            <person name="Szarkandi J.G."/>
            <person name="Papp V."/>
            <person name="Albert L."/>
            <person name="Andreopoulos W."/>
            <person name="Angelini C."/>
            <person name="Antonin V."/>
            <person name="Barry K.W."/>
            <person name="Bougher N.L."/>
            <person name="Buchanan P."/>
            <person name="Buyck B."/>
            <person name="Bense V."/>
            <person name="Catcheside P."/>
            <person name="Chovatia M."/>
            <person name="Cooper J."/>
            <person name="Damon W."/>
            <person name="Desjardin D."/>
            <person name="Finy P."/>
            <person name="Geml J."/>
            <person name="Haridas S."/>
            <person name="Hughes K."/>
            <person name="Justo A."/>
            <person name="Karasinski D."/>
            <person name="Kautmanova I."/>
            <person name="Kiss B."/>
            <person name="Kocsube S."/>
            <person name="Kotiranta H."/>
            <person name="LaButti K.M."/>
            <person name="Lechner B.E."/>
            <person name="Liimatainen K."/>
            <person name="Lipzen A."/>
            <person name="Lukacs Z."/>
            <person name="Mihaltcheva S."/>
            <person name="Morgado L.N."/>
            <person name="Niskanen T."/>
            <person name="Noordeloos M.E."/>
            <person name="Ohm R.A."/>
            <person name="Ortiz-Santana B."/>
            <person name="Ovrebo C."/>
            <person name="Racz N."/>
            <person name="Riley R."/>
            <person name="Savchenko A."/>
            <person name="Shiryaev A."/>
            <person name="Soop K."/>
            <person name="Spirin V."/>
            <person name="Szebenyi C."/>
            <person name="Tomsovsky M."/>
            <person name="Tulloss R.E."/>
            <person name="Uehling J."/>
            <person name="Grigoriev I.V."/>
            <person name="Vagvolgyi C."/>
            <person name="Papp T."/>
            <person name="Martin F.M."/>
            <person name="Miettinen O."/>
            <person name="Hibbett D.S."/>
            <person name="Nagy L.G."/>
        </authorList>
    </citation>
    <scope>NUCLEOTIDE SEQUENCE [LARGE SCALE GENOMIC DNA]</scope>
    <source>
        <strain evidence="1 2">CBS 121175</strain>
    </source>
</reference>
<dbReference type="AlphaFoldDB" id="A0A5C3KGW4"/>
<dbReference type="EMBL" id="ML210343">
    <property type="protein sequence ID" value="TFK19381.1"/>
    <property type="molecule type" value="Genomic_DNA"/>
</dbReference>
<organism evidence="1 2">
    <name type="scientific">Coprinopsis marcescibilis</name>
    <name type="common">Agaric fungus</name>
    <name type="synonym">Psathyrella marcescibilis</name>
    <dbReference type="NCBI Taxonomy" id="230819"/>
    <lineage>
        <taxon>Eukaryota</taxon>
        <taxon>Fungi</taxon>
        <taxon>Dikarya</taxon>
        <taxon>Basidiomycota</taxon>
        <taxon>Agaricomycotina</taxon>
        <taxon>Agaricomycetes</taxon>
        <taxon>Agaricomycetidae</taxon>
        <taxon>Agaricales</taxon>
        <taxon>Agaricineae</taxon>
        <taxon>Psathyrellaceae</taxon>
        <taxon>Coprinopsis</taxon>
    </lineage>
</organism>
<sequence length="216" mass="23870">MTVGHYDNLPNLRLCGLTAWKNSGQLENHETKVMSVRGWMKCVPNMSKEKLVQGLMFECAGDYFNPSVADPQDFEGVWVKTRNFAKHKIHSATKPRLVASVSIIGVTASCLCGLADTRSITGIFVCGSWECFNAFICMLLSSKEVMIAQVVGTMLTFQTRTKDLNAASSGRSKGNTNEDPVLKELEGHTSMYDSPIKTHPFHRGFVPYGLLRTKTG</sequence>
<protein>
    <submittedName>
        <fullName evidence="1">Uncharacterized protein</fullName>
    </submittedName>
</protein>
<dbReference type="Proteomes" id="UP000307440">
    <property type="component" value="Unassembled WGS sequence"/>
</dbReference>
<name>A0A5C3KGW4_COPMA</name>